<protein>
    <recommendedName>
        <fullName evidence="6">Tagatose-6-phosphate kinase</fullName>
        <ecNumber evidence="6">2.7.1.144</ecNumber>
    </recommendedName>
</protein>
<dbReference type="GO" id="GO:0005524">
    <property type="term" value="F:ATP binding"/>
    <property type="evidence" value="ECO:0007669"/>
    <property type="project" value="UniProtKB-KW"/>
</dbReference>
<evidence type="ECO:0000256" key="3">
    <source>
        <dbReference type="ARBA" id="ARBA00022741"/>
    </source>
</evidence>
<gene>
    <name evidence="8" type="ORF">RU96_GL000798</name>
</gene>
<sequence length="317" mass="34855">MNPSLDYSYIIPHLALGETNRFAAPVQSVGGKGINAGRTAALSGSEVLLTGFLAGDQGQLVAQYLQKEQLFNVAMQETTGQTRHAISIMHDQNFHTEIVEEGPLISDQEAHTLIDQLKEYVAKEDVQLICISGSINSQNEFIYLDMLKKIRTEISETLPVFMDVSGKQLHNLLTSNHYKPSFIKPNIPELAEILGTSLNTKEEAFEQLQNPLFDGIDYVMISCGSQGALCKMKDELYDVEIPKITVRNTTGSGDASVGGFMHAIVSDFTPENVLKYSMACGMSNAQHGEVGIINPKKVAEFQKQICVKKIQPQECIA</sequence>
<dbReference type="GO" id="GO:0009024">
    <property type="term" value="F:tagatose-6-phosphate kinase activity"/>
    <property type="evidence" value="ECO:0007669"/>
    <property type="project" value="UniProtKB-EC"/>
</dbReference>
<evidence type="ECO:0000313" key="8">
    <source>
        <dbReference type="EMBL" id="OJG14611.1"/>
    </source>
</evidence>
<dbReference type="EMBL" id="JXKG01000016">
    <property type="protein sequence ID" value="OJG14611.1"/>
    <property type="molecule type" value="Genomic_DNA"/>
</dbReference>
<dbReference type="SUPFAM" id="SSF53613">
    <property type="entry name" value="Ribokinase-like"/>
    <property type="match status" value="1"/>
</dbReference>
<dbReference type="InterPro" id="IPR017583">
    <property type="entry name" value="Tagatose/fructose_Pkinase"/>
</dbReference>
<keyword evidence="5 6" id="KW-0067">ATP-binding</keyword>
<dbReference type="GO" id="GO:0008443">
    <property type="term" value="F:phosphofructokinase activity"/>
    <property type="evidence" value="ECO:0007669"/>
    <property type="project" value="TreeGrafter"/>
</dbReference>
<evidence type="ECO:0000256" key="2">
    <source>
        <dbReference type="ARBA" id="ARBA00022679"/>
    </source>
</evidence>
<dbReference type="STRING" id="317010.RU96_GL000798"/>
<dbReference type="PROSITE" id="PS00584">
    <property type="entry name" value="PFKB_KINASES_2"/>
    <property type="match status" value="1"/>
</dbReference>
<accession>A0A1L8R4E3</accession>
<evidence type="ECO:0000313" key="9">
    <source>
        <dbReference type="Proteomes" id="UP000182835"/>
    </source>
</evidence>
<dbReference type="GO" id="GO:0005988">
    <property type="term" value="P:lactose metabolic process"/>
    <property type="evidence" value="ECO:0007669"/>
    <property type="project" value="UniProtKB-KW"/>
</dbReference>
<dbReference type="CDD" id="cd01164">
    <property type="entry name" value="FruK_PfkB_like"/>
    <property type="match status" value="1"/>
</dbReference>
<keyword evidence="3 6" id="KW-0547">Nucleotide-binding</keyword>
<evidence type="ECO:0000256" key="1">
    <source>
        <dbReference type="ARBA" id="ARBA00005380"/>
    </source>
</evidence>
<comment type="pathway">
    <text evidence="6">Carbohydrate metabolism; D-tagatose 6-phosphate degradation; D-glyceraldehyde 3-phosphate and glycerone phosphate from D-tagatose 6-phosphate: step 1/2.</text>
</comment>
<reference evidence="8 9" key="1">
    <citation type="submission" date="2014-12" db="EMBL/GenBank/DDBJ databases">
        <title>Draft genome sequences of 29 type strains of Enterococci.</title>
        <authorList>
            <person name="Zhong Z."/>
            <person name="Sun Z."/>
            <person name="Liu W."/>
            <person name="Zhang W."/>
            <person name="Zhang H."/>
        </authorList>
    </citation>
    <scope>NUCLEOTIDE SEQUENCE [LARGE SCALE GENOMIC DNA]</scope>
    <source>
        <strain evidence="8 9">DSM 21207</strain>
    </source>
</reference>
<keyword evidence="2 6" id="KW-0808">Transferase</keyword>
<dbReference type="PANTHER" id="PTHR46566">
    <property type="entry name" value="1-PHOSPHOFRUCTOKINASE-RELATED"/>
    <property type="match status" value="1"/>
</dbReference>
<comment type="catalytic activity">
    <reaction evidence="6">
        <text>D-tagatofuranose 6-phosphate + ATP = D-tagatofuranose 1,6-bisphosphate + ADP + H(+)</text>
        <dbReference type="Rhea" id="RHEA:12420"/>
        <dbReference type="ChEBI" id="CHEBI:15378"/>
        <dbReference type="ChEBI" id="CHEBI:30616"/>
        <dbReference type="ChEBI" id="CHEBI:58694"/>
        <dbReference type="ChEBI" id="CHEBI:58695"/>
        <dbReference type="ChEBI" id="CHEBI:456216"/>
        <dbReference type="EC" id="2.7.1.144"/>
    </reaction>
</comment>
<keyword evidence="6" id="KW-0423">Lactose metabolism</keyword>
<comment type="caution">
    <text evidence="8">The sequence shown here is derived from an EMBL/GenBank/DDBJ whole genome shotgun (WGS) entry which is preliminary data.</text>
</comment>
<dbReference type="GO" id="GO:0005829">
    <property type="term" value="C:cytosol"/>
    <property type="evidence" value="ECO:0007669"/>
    <property type="project" value="TreeGrafter"/>
</dbReference>
<dbReference type="Gene3D" id="3.40.1190.20">
    <property type="match status" value="1"/>
</dbReference>
<evidence type="ECO:0000259" key="7">
    <source>
        <dbReference type="Pfam" id="PF00294"/>
    </source>
</evidence>
<organism evidence="8 9">
    <name type="scientific">Enterococcus canintestini</name>
    <dbReference type="NCBI Taxonomy" id="317010"/>
    <lineage>
        <taxon>Bacteria</taxon>
        <taxon>Bacillati</taxon>
        <taxon>Bacillota</taxon>
        <taxon>Bacilli</taxon>
        <taxon>Lactobacillales</taxon>
        <taxon>Enterococcaceae</taxon>
        <taxon>Enterococcus</taxon>
    </lineage>
</organism>
<dbReference type="InterPro" id="IPR029056">
    <property type="entry name" value="Ribokinase-like"/>
</dbReference>
<keyword evidence="4 8" id="KW-0418">Kinase</keyword>
<dbReference type="UniPathway" id="UPA00704">
    <property type="reaction ID" value="UER00715"/>
</dbReference>
<evidence type="ECO:0000256" key="4">
    <source>
        <dbReference type="ARBA" id="ARBA00022777"/>
    </source>
</evidence>
<dbReference type="PANTHER" id="PTHR46566:SF5">
    <property type="entry name" value="1-PHOSPHOFRUCTOKINASE"/>
    <property type="match status" value="1"/>
</dbReference>
<evidence type="ECO:0000256" key="6">
    <source>
        <dbReference type="PIRNR" id="PIRNR000535"/>
    </source>
</evidence>
<evidence type="ECO:0000256" key="5">
    <source>
        <dbReference type="ARBA" id="ARBA00022840"/>
    </source>
</evidence>
<dbReference type="EC" id="2.7.1.144" evidence="6"/>
<comment type="similarity">
    <text evidence="6">Belongs to the carbohydrate kinase PfkB family. LacC subfamily.</text>
</comment>
<dbReference type="NCBIfam" id="TIGR03168">
    <property type="entry name" value="1-PFK"/>
    <property type="match status" value="1"/>
</dbReference>
<proteinExistence type="inferred from homology"/>
<name>A0A1L8R4E3_9ENTE</name>
<dbReference type="AlphaFoldDB" id="A0A1L8R4E3"/>
<dbReference type="InterPro" id="IPR002173">
    <property type="entry name" value="Carboh/pur_kinase_PfkB_CS"/>
</dbReference>
<dbReference type="InterPro" id="IPR011611">
    <property type="entry name" value="PfkB_dom"/>
</dbReference>
<dbReference type="Pfam" id="PF00294">
    <property type="entry name" value="PfkB"/>
    <property type="match status" value="1"/>
</dbReference>
<dbReference type="PIRSF" id="PIRSF000535">
    <property type="entry name" value="1PFK/6PFK/LacC"/>
    <property type="match status" value="1"/>
</dbReference>
<dbReference type="Proteomes" id="UP000182835">
    <property type="component" value="Unassembled WGS sequence"/>
</dbReference>
<feature type="domain" description="Carbohydrate kinase PfkB" evidence="7">
    <location>
        <begin position="16"/>
        <end position="296"/>
    </location>
</feature>
<dbReference type="GO" id="GO:2001059">
    <property type="term" value="P:D-tagatose 6-phosphate catabolic process"/>
    <property type="evidence" value="ECO:0007669"/>
    <property type="project" value="UniProtKB-UniPathway"/>
</dbReference>
<comment type="similarity">
    <text evidence="1">Belongs to the carbohydrate kinase pfkB family.</text>
</comment>